<gene>
    <name evidence="1" type="ORF">HCU73_09130</name>
</gene>
<organism evidence="1 2">
    <name type="scientific">Roseicyclus persicicus</name>
    <dbReference type="NCBI Taxonomy" id="2650661"/>
    <lineage>
        <taxon>Bacteria</taxon>
        <taxon>Pseudomonadati</taxon>
        <taxon>Pseudomonadota</taxon>
        <taxon>Alphaproteobacteria</taxon>
        <taxon>Rhodobacterales</taxon>
        <taxon>Roseobacteraceae</taxon>
        <taxon>Roseicyclus</taxon>
    </lineage>
</organism>
<dbReference type="Pfam" id="PF08811">
    <property type="entry name" value="DUF1800"/>
    <property type="match status" value="1"/>
</dbReference>
<comment type="caution">
    <text evidence="1">The sequence shown here is derived from an EMBL/GenBank/DDBJ whole genome shotgun (WGS) entry which is preliminary data.</text>
</comment>
<name>A0A7X6GYI4_9RHOB</name>
<proteinExistence type="predicted"/>
<protein>
    <submittedName>
        <fullName evidence="1">DUF1800 domain-containing protein</fullName>
    </submittedName>
</protein>
<dbReference type="InterPro" id="IPR014917">
    <property type="entry name" value="DUF1800"/>
</dbReference>
<evidence type="ECO:0000313" key="2">
    <source>
        <dbReference type="Proteomes" id="UP000526408"/>
    </source>
</evidence>
<keyword evidence="2" id="KW-1185">Reference proteome</keyword>
<dbReference type="EMBL" id="JAAZQQ010000002">
    <property type="protein sequence ID" value="NKX44751.1"/>
    <property type="molecule type" value="Genomic_DNA"/>
</dbReference>
<dbReference type="AlphaFoldDB" id="A0A7X6GYI4"/>
<evidence type="ECO:0000313" key="1">
    <source>
        <dbReference type="EMBL" id="NKX44751.1"/>
    </source>
</evidence>
<accession>A0A7X6GYI4</accession>
<sequence length="427" mass="44732">MLAALGRPDRAARRHPVAPYAETAALRAELQAANAALREGQAGAEARRDAANAALVAAGRAGLRAVLARVLDTDAPLRERLVWFWADHFTVAAAGPTGRAAVPAFVDEAIRPHVTGRFADMLRAVIRHPVMLVYLDQHLSYGPGSAAAARGGRGLNENLARELLELHTLGVGGGYAQADVRAAAELLTGLMIDRDRAFVFRPAAAEPGAETVLGRRYGGDGPARIEDIDAFLGDLAAHPATARHLARKLAVHFVADDPPAALVEDLAAVYAAQGGDLMAVTGALVTHPLALAPTLAKVKPPLEFVASALVAGGVTAAEVAALEPGEVRRLLDVPLTHMGQPFQRPRGPDGWPEAPGDWITPQGLAARIGWATALAGRLVDRLGDPRGFLDAMLPGLAGPDLRFAVGAAETRREAVALVLASAEFNRR</sequence>
<dbReference type="Proteomes" id="UP000526408">
    <property type="component" value="Unassembled WGS sequence"/>
</dbReference>
<reference evidence="1 2" key="1">
    <citation type="submission" date="2020-04" db="EMBL/GenBank/DDBJ databases">
        <authorList>
            <person name="Yoon J."/>
        </authorList>
    </citation>
    <scope>NUCLEOTIDE SEQUENCE [LARGE SCALE GENOMIC DNA]</scope>
    <source>
        <strain evidence="1 2">KMU-115</strain>
    </source>
</reference>